<evidence type="ECO:0000256" key="9">
    <source>
        <dbReference type="ARBA" id="ARBA00023180"/>
    </source>
</evidence>
<evidence type="ECO:0000256" key="3">
    <source>
        <dbReference type="ARBA" id="ARBA00005316"/>
    </source>
</evidence>
<keyword evidence="8 10" id="KW-0472">Membrane</keyword>
<dbReference type="eggNOG" id="KOG2459">
    <property type="taxonomic scope" value="Eukaryota"/>
</dbReference>
<comment type="pathway">
    <text evidence="2">Glycolipid biosynthesis; glycosylphosphatidylinositol-anchor biosynthesis.</text>
</comment>
<dbReference type="FunCoup" id="G0VGH9">
    <property type="interactions" value="819"/>
</dbReference>
<dbReference type="OrthoDB" id="28748at2759"/>
<protein>
    <recommendedName>
        <fullName evidence="13">GPI transamidase component GPI17</fullName>
    </recommendedName>
</protein>
<dbReference type="STRING" id="1064592.G0VGH9"/>
<evidence type="ECO:0000256" key="6">
    <source>
        <dbReference type="ARBA" id="ARBA00022824"/>
    </source>
</evidence>
<evidence type="ECO:0000256" key="4">
    <source>
        <dbReference type="ARBA" id="ARBA00022502"/>
    </source>
</evidence>
<comment type="subcellular location">
    <subcellularLocation>
        <location evidence="1">Endoplasmic reticulum membrane</location>
        <topology evidence="1">Multi-pass membrane protein</topology>
    </subcellularLocation>
</comment>
<evidence type="ECO:0000313" key="11">
    <source>
        <dbReference type="EMBL" id="CCC70600.1"/>
    </source>
</evidence>
<gene>
    <name evidence="11" type="primary">NCAS0F01160</name>
    <name evidence="11" type="ordered locus">NCAS_0F01160</name>
</gene>
<keyword evidence="6" id="KW-0256">Endoplasmic reticulum</keyword>
<dbReference type="PANTHER" id="PTHR21072:SF13">
    <property type="entry name" value="GPI TRANSAMIDASE COMPONENT PIG-S"/>
    <property type="match status" value="1"/>
</dbReference>
<name>G0VGH9_NAUCA</name>
<keyword evidence="12" id="KW-1185">Reference proteome</keyword>
<dbReference type="GeneID" id="96904248"/>
<evidence type="ECO:0000256" key="2">
    <source>
        <dbReference type="ARBA" id="ARBA00004687"/>
    </source>
</evidence>
<feature type="transmembrane region" description="Helical" evidence="10">
    <location>
        <begin position="12"/>
        <end position="31"/>
    </location>
</feature>
<sequence>MAGSTSTSTLRKVVAFSFILSYILLGLPLWYKLTTVYRAPLPAEYIESLHNNQFQDVHLVIPVYIKPDVYQFPDIHDAVQVQVNHLLDSMRQTIPWSLQILPYDEKVMDENNEHHIVNLQLSDFVGYNSAFDSKETTVFYDDQSVVSNDLPFFIAQTLVEHTFQLEASKLSGPLSNNDDSITVGYHPNIHLSISLLNGDGTPVGWDIDSSLKDYFTPFRKLLSPIVNFTVDSSVLYYNDLNLHLLNSVENITAVDLSHSIDLSELSSMNYFEESTALNLAIVFPNSETSSSSGLEFIKSTEPSKNWQSFLVPQWGVIVINKYPLPSNAFLTESYLSPIMYQFAQDLFKLMDLTDSNSDEMLSPYVRIDSFKRITTLSNLQKATETLWSLIKLTKSFEQMAVPSDVMTNVTKALSLRLQIIELLNNPEKGGDLVWNEALSLSNTLVSLCETAFFHGEMVQQNFFPQEHKVAVYLPLIGPLTVVTLLGFINIMKEKKVLAKIKNQEKEKEEEDVKKVD</sequence>
<evidence type="ECO:0000256" key="8">
    <source>
        <dbReference type="ARBA" id="ARBA00023136"/>
    </source>
</evidence>
<evidence type="ECO:0000256" key="5">
    <source>
        <dbReference type="ARBA" id="ARBA00022692"/>
    </source>
</evidence>
<evidence type="ECO:0000256" key="7">
    <source>
        <dbReference type="ARBA" id="ARBA00022989"/>
    </source>
</evidence>
<dbReference type="Pfam" id="PF10510">
    <property type="entry name" value="PIG-S"/>
    <property type="match status" value="1"/>
</dbReference>
<dbReference type="GO" id="GO:0005637">
    <property type="term" value="C:nuclear inner membrane"/>
    <property type="evidence" value="ECO:0007669"/>
    <property type="project" value="EnsemblFungi"/>
</dbReference>
<dbReference type="OMA" id="AEHKYAV"/>
<dbReference type="HOGENOM" id="CLU_010026_1_0_1"/>
<feature type="transmembrane region" description="Helical" evidence="10">
    <location>
        <begin position="469"/>
        <end position="491"/>
    </location>
</feature>
<dbReference type="KEGG" id="ncs:NCAS_0F01160"/>
<dbReference type="InParanoid" id="G0VGH9"/>
<dbReference type="GO" id="GO:0006506">
    <property type="term" value="P:GPI anchor biosynthetic process"/>
    <property type="evidence" value="ECO:0007669"/>
    <property type="project" value="UniProtKB-UniPathway"/>
</dbReference>
<dbReference type="AlphaFoldDB" id="G0VGH9"/>
<reference evidence="11 12" key="1">
    <citation type="journal article" date="2011" name="Proc. Natl. Acad. Sci. U.S.A.">
        <title>Evolutionary erosion of yeast sex chromosomes by mating-type switching accidents.</title>
        <authorList>
            <person name="Gordon J.L."/>
            <person name="Armisen D."/>
            <person name="Proux-Wera E."/>
            <person name="Oheigeartaigh S.S."/>
            <person name="Byrne K.P."/>
            <person name="Wolfe K.H."/>
        </authorList>
    </citation>
    <scope>NUCLEOTIDE SEQUENCE [LARGE SCALE GENOMIC DNA]</scope>
    <source>
        <strain evidence="12">ATCC 76901 / BCRC 22586 / CBS 4309 / NBRC 1992 / NRRL Y-12630</strain>
    </source>
</reference>
<comment type="similarity">
    <text evidence="3">Belongs to the PIGS family.</text>
</comment>
<evidence type="ECO:0000256" key="1">
    <source>
        <dbReference type="ARBA" id="ARBA00004477"/>
    </source>
</evidence>
<reference key="2">
    <citation type="submission" date="2011-08" db="EMBL/GenBank/DDBJ databases">
        <title>Genome sequence of Naumovozyma castellii.</title>
        <authorList>
            <person name="Gordon J.L."/>
            <person name="Armisen D."/>
            <person name="Proux-Wera E."/>
            <person name="OhEigeartaigh S.S."/>
            <person name="Byrne K.P."/>
            <person name="Wolfe K.H."/>
        </authorList>
    </citation>
    <scope>NUCLEOTIDE SEQUENCE</scope>
    <source>
        <strain>Type strain:CBS 4309</strain>
    </source>
</reference>
<keyword evidence="5 10" id="KW-0812">Transmembrane</keyword>
<dbReference type="UniPathway" id="UPA00196"/>
<organism evidence="11 12">
    <name type="scientific">Naumovozyma castellii</name>
    <name type="common">Yeast</name>
    <name type="synonym">Saccharomyces castellii</name>
    <dbReference type="NCBI Taxonomy" id="27288"/>
    <lineage>
        <taxon>Eukaryota</taxon>
        <taxon>Fungi</taxon>
        <taxon>Dikarya</taxon>
        <taxon>Ascomycota</taxon>
        <taxon>Saccharomycotina</taxon>
        <taxon>Saccharomycetes</taxon>
        <taxon>Saccharomycetales</taxon>
        <taxon>Saccharomycetaceae</taxon>
        <taxon>Naumovozyma</taxon>
    </lineage>
</organism>
<dbReference type="PANTHER" id="PTHR21072">
    <property type="entry name" value="GPI TRANSAMIDASE COMPONENT PIG-S"/>
    <property type="match status" value="1"/>
</dbReference>
<keyword evidence="9" id="KW-0325">Glycoprotein</keyword>
<evidence type="ECO:0008006" key="13">
    <source>
        <dbReference type="Google" id="ProtNLM"/>
    </source>
</evidence>
<dbReference type="Proteomes" id="UP000001640">
    <property type="component" value="Chromosome 6"/>
</dbReference>
<keyword evidence="7 10" id="KW-1133">Transmembrane helix</keyword>
<accession>G0VGH9</accession>
<proteinExistence type="inferred from homology"/>
<dbReference type="GO" id="GO:0016255">
    <property type="term" value="P:attachment of GPI anchor to protein"/>
    <property type="evidence" value="ECO:0007669"/>
    <property type="project" value="EnsemblFungi"/>
</dbReference>
<dbReference type="InterPro" id="IPR019540">
    <property type="entry name" value="PtdIno-glycan_biosynth_class_S"/>
</dbReference>
<evidence type="ECO:0000313" key="12">
    <source>
        <dbReference type="Proteomes" id="UP000001640"/>
    </source>
</evidence>
<dbReference type="RefSeq" id="XP_003676955.1">
    <property type="nucleotide sequence ID" value="XM_003676907.1"/>
</dbReference>
<dbReference type="EMBL" id="HE576757">
    <property type="protein sequence ID" value="CCC70600.1"/>
    <property type="molecule type" value="Genomic_DNA"/>
</dbReference>
<dbReference type="GO" id="GO:0042765">
    <property type="term" value="C:GPI-anchor transamidase complex"/>
    <property type="evidence" value="ECO:0007669"/>
    <property type="project" value="EnsemblFungi"/>
</dbReference>
<evidence type="ECO:0000256" key="10">
    <source>
        <dbReference type="SAM" id="Phobius"/>
    </source>
</evidence>
<keyword evidence="4" id="KW-0337">GPI-anchor biosynthesis</keyword>